<proteinExistence type="predicted"/>
<feature type="chain" id="PRO_5011749816" evidence="1">
    <location>
        <begin position="26"/>
        <end position="310"/>
    </location>
</feature>
<evidence type="ECO:0000313" key="4">
    <source>
        <dbReference type="Proteomes" id="UP000199310"/>
    </source>
</evidence>
<dbReference type="RefSeq" id="WP_089895669.1">
    <property type="nucleotide sequence ID" value="NZ_FOJG01000001.1"/>
</dbReference>
<feature type="signal peptide" evidence="1">
    <location>
        <begin position="1"/>
        <end position="25"/>
    </location>
</feature>
<name>A0A1I0RGF5_9BACT</name>
<reference evidence="4" key="1">
    <citation type="submission" date="2016-10" db="EMBL/GenBank/DDBJ databases">
        <authorList>
            <person name="Varghese N."/>
            <person name="Submissions S."/>
        </authorList>
    </citation>
    <scope>NUCLEOTIDE SEQUENCE [LARGE SCALE GENOMIC DNA]</scope>
    <source>
        <strain evidence="4">DSM 3695</strain>
    </source>
</reference>
<organism evidence="3 4">
    <name type="scientific">Chitinophaga arvensicola</name>
    <dbReference type="NCBI Taxonomy" id="29529"/>
    <lineage>
        <taxon>Bacteria</taxon>
        <taxon>Pseudomonadati</taxon>
        <taxon>Bacteroidota</taxon>
        <taxon>Chitinophagia</taxon>
        <taxon>Chitinophagales</taxon>
        <taxon>Chitinophagaceae</taxon>
        <taxon>Chitinophaga</taxon>
    </lineage>
</organism>
<evidence type="ECO:0000259" key="2">
    <source>
        <dbReference type="Pfam" id="PF25919"/>
    </source>
</evidence>
<evidence type="ECO:0000256" key="1">
    <source>
        <dbReference type="SAM" id="SignalP"/>
    </source>
</evidence>
<dbReference type="AlphaFoldDB" id="A0A1I0RGF5"/>
<protein>
    <submittedName>
        <fullName evidence="3">HlyD family secretion protein</fullName>
    </submittedName>
</protein>
<feature type="domain" description="CusB-like barrel-sandwich hybrid" evidence="2">
    <location>
        <begin position="65"/>
        <end position="148"/>
    </location>
</feature>
<gene>
    <name evidence="3" type="ORF">SAMN04488122_2806</name>
</gene>
<dbReference type="EMBL" id="FOJG01000001">
    <property type="protein sequence ID" value="SEW39998.1"/>
    <property type="molecule type" value="Genomic_DNA"/>
</dbReference>
<dbReference type="SUPFAM" id="SSF111369">
    <property type="entry name" value="HlyD-like secretion proteins"/>
    <property type="match status" value="1"/>
</dbReference>
<dbReference type="PROSITE" id="PS51257">
    <property type="entry name" value="PROKAR_LIPOPROTEIN"/>
    <property type="match status" value="1"/>
</dbReference>
<dbReference type="Pfam" id="PF25919">
    <property type="entry name" value="BSH_CusB"/>
    <property type="match status" value="1"/>
</dbReference>
<dbReference type="PANTHER" id="PTHR30469">
    <property type="entry name" value="MULTIDRUG RESISTANCE PROTEIN MDTA"/>
    <property type="match status" value="1"/>
</dbReference>
<dbReference type="Gene3D" id="2.40.50.100">
    <property type="match status" value="1"/>
</dbReference>
<dbReference type="Proteomes" id="UP000199310">
    <property type="component" value="Unassembled WGS sequence"/>
</dbReference>
<keyword evidence="4" id="KW-1185">Reference proteome</keyword>
<dbReference type="Gene3D" id="2.40.420.20">
    <property type="match status" value="1"/>
</dbReference>
<evidence type="ECO:0000313" key="3">
    <source>
        <dbReference type="EMBL" id="SEW39998.1"/>
    </source>
</evidence>
<dbReference type="STRING" id="29529.SAMN04488122_2806"/>
<sequence>MKLLTSLCSLLLTGLAACQSNAPSASEKDPSATGIPVSIAAPETGPMSDSVELNATATFLLKTYVKAVANGYLQASGIKTGQHVTRGQVLFTLKTKEAENLGNTINRLDSSFRFTGLITIKAPGNGYITQLAIQAGSYVQDGEQLATISDDNSFAFVLNIPYEYTPLIAANRKVTVLLPDGQQLDGHMEAPLPTVDSVSQTQNYVIRVATTQLIPENLIAKVRLLKSRRPNTVFVPKAAVLSDESQSEYWIMKMTDSSTAVKQVIQKGMETGNKIEVLSPLLTVKDRVLVSGNYGLPDTATVTIVNKQPI</sequence>
<dbReference type="PANTHER" id="PTHR30469:SF15">
    <property type="entry name" value="HLYD FAMILY OF SECRETION PROTEINS"/>
    <property type="match status" value="1"/>
</dbReference>
<dbReference type="OrthoDB" id="1435302at2"/>
<dbReference type="GO" id="GO:1990281">
    <property type="term" value="C:efflux pump complex"/>
    <property type="evidence" value="ECO:0007669"/>
    <property type="project" value="TreeGrafter"/>
</dbReference>
<dbReference type="GO" id="GO:0015562">
    <property type="term" value="F:efflux transmembrane transporter activity"/>
    <property type="evidence" value="ECO:0007669"/>
    <property type="project" value="TreeGrafter"/>
</dbReference>
<keyword evidence="1" id="KW-0732">Signal</keyword>
<dbReference type="InterPro" id="IPR058790">
    <property type="entry name" value="BSH_CusB"/>
</dbReference>
<accession>A0A1I0RGF5</accession>